<feature type="transmembrane region" description="Helical" evidence="7">
    <location>
        <begin position="103"/>
        <end position="126"/>
    </location>
</feature>
<dbReference type="PANTHER" id="PTHR30250">
    <property type="entry name" value="PST FAMILY PREDICTED COLANIC ACID TRANSPORTER"/>
    <property type="match status" value="1"/>
</dbReference>
<name>A0A6I2U2L9_9BACT</name>
<feature type="transmembrane region" description="Helical" evidence="7">
    <location>
        <begin position="281"/>
        <end position="298"/>
    </location>
</feature>
<accession>A0A6I2U2L9</accession>
<dbReference type="PANTHER" id="PTHR30250:SF10">
    <property type="entry name" value="LIPOPOLYSACCHARIDE BIOSYNTHESIS PROTEIN WZXC"/>
    <property type="match status" value="1"/>
</dbReference>
<evidence type="ECO:0000256" key="3">
    <source>
        <dbReference type="ARBA" id="ARBA00022475"/>
    </source>
</evidence>
<keyword evidence="4 7" id="KW-0812">Transmembrane</keyword>
<feature type="transmembrane region" description="Helical" evidence="7">
    <location>
        <begin position="138"/>
        <end position="158"/>
    </location>
</feature>
<dbReference type="GO" id="GO:0005886">
    <property type="term" value="C:plasma membrane"/>
    <property type="evidence" value="ECO:0007669"/>
    <property type="project" value="UniProtKB-SubCell"/>
</dbReference>
<feature type="transmembrane region" description="Helical" evidence="7">
    <location>
        <begin position="37"/>
        <end position="61"/>
    </location>
</feature>
<feature type="transmembrane region" description="Helical" evidence="7">
    <location>
        <begin position="411"/>
        <end position="433"/>
    </location>
</feature>
<gene>
    <name evidence="8" type="ORF">FYJ72_14680</name>
</gene>
<feature type="transmembrane region" description="Helical" evidence="7">
    <location>
        <begin position="318"/>
        <end position="340"/>
    </location>
</feature>
<comment type="similarity">
    <text evidence="2">Belongs to the polysaccharide synthase family.</text>
</comment>
<evidence type="ECO:0000256" key="7">
    <source>
        <dbReference type="SAM" id="Phobius"/>
    </source>
</evidence>
<evidence type="ECO:0000313" key="9">
    <source>
        <dbReference type="Proteomes" id="UP000450161"/>
    </source>
</evidence>
<keyword evidence="3" id="KW-1003">Cell membrane</keyword>
<keyword evidence="5 7" id="KW-1133">Transmembrane helix</keyword>
<dbReference type="Pfam" id="PF13440">
    <property type="entry name" value="Polysacc_synt_3"/>
    <property type="match status" value="1"/>
</dbReference>
<evidence type="ECO:0000256" key="2">
    <source>
        <dbReference type="ARBA" id="ARBA00007430"/>
    </source>
</evidence>
<feature type="transmembrane region" description="Helical" evidence="7">
    <location>
        <begin position="445"/>
        <end position="468"/>
    </location>
</feature>
<evidence type="ECO:0000256" key="1">
    <source>
        <dbReference type="ARBA" id="ARBA00004651"/>
    </source>
</evidence>
<protein>
    <submittedName>
        <fullName evidence="8">Lipopolysaccharide biosynthesis protein</fullName>
    </submittedName>
</protein>
<comment type="caution">
    <text evidence="8">The sequence shown here is derived from an EMBL/GenBank/DDBJ whole genome shotgun (WGS) entry which is preliminary data.</text>
</comment>
<evidence type="ECO:0000313" key="8">
    <source>
        <dbReference type="EMBL" id="MST78857.1"/>
    </source>
</evidence>
<dbReference type="EMBL" id="VUNF01000061">
    <property type="protein sequence ID" value="MST78857.1"/>
    <property type="molecule type" value="Genomic_DNA"/>
</dbReference>
<feature type="transmembrane region" description="Helical" evidence="7">
    <location>
        <begin position="347"/>
        <end position="373"/>
    </location>
</feature>
<evidence type="ECO:0000256" key="5">
    <source>
        <dbReference type="ARBA" id="ARBA00022989"/>
    </source>
</evidence>
<evidence type="ECO:0000256" key="6">
    <source>
        <dbReference type="ARBA" id="ARBA00023136"/>
    </source>
</evidence>
<reference evidence="8 9" key="1">
    <citation type="submission" date="2019-08" db="EMBL/GenBank/DDBJ databases">
        <title>In-depth cultivation of the pig gut microbiome towards novel bacterial diversity and tailored functional studies.</title>
        <authorList>
            <person name="Wylensek D."/>
            <person name="Hitch T.C.A."/>
            <person name="Clavel T."/>
        </authorList>
    </citation>
    <scope>NUCLEOTIDE SEQUENCE [LARGE SCALE GENOMIC DNA]</scope>
    <source>
        <strain evidence="8 9">LKV-178-WT-2C</strain>
    </source>
</reference>
<evidence type="ECO:0000256" key="4">
    <source>
        <dbReference type="ARBA" id="ARBA00022692"/>
    </source>
</evidence>
<feature type="transmembrane region" description="Helical" evidence="7">
    <location>
        <begin position="12"/>
        <end position="31"/>
    </location>
</feature>
<dbReference type="InterPro" id="IPR050833">
    <property type="entry name" value="Poly_Biosynth_Transport"/>
</dbReference>
<comment type="subcellular location">
    <subcellularLocation>
        <location evidence="1">Cell membrane</location>
        <topology evidence="1">Multi-pass membrane protein</topology>
    </subcellularLocation>
</comment>
<feature type="transmembrane region" description="Helical" evidence="7">
    <location>
        <begin position="164"/>
        <end position="182"/>
    </location>
</feature>
<dbReference type="CDD" id="cd13127">
    <property type="entry name" value="MATE_tuaB_like"/>
    <property type="match status" value="1"/>
</dbReference>
<sequence length="477" mass="53186">MIKGLAWSAIEKYSVFLVSLIVSMVLARLLAPKDFGVVAIATVIINFLSIFSTMGIGPAIIQRKNLSNDDINNIFSFSVIISLILTLIFFASSWLIAHYYSEAQLITICHVLCINLFFGGINMVPSALMAKNRRFKEIAIRTVVLQILTGAIAVYAAYNGFGVYSLLISPTVTSIAMMFYNCHFYPVKFKINIDIKIIKSIFSYSSYQFGFEFINYSSRNLDKLIIGKYISANALGYYDKSYRLMQLPAGQLTGVINPVLQPIMSTLQDDMTQMAQKYNKIISFIATISFPLAIYLFFSGKELICVFYGNSWKPAVTSFEILALSLPTQMILSTSGGIWQSCNSTKLLFVTGAINTGITIAGFIIAAYCFSTIEAVAAAWTITSVINFFITFVSMYRIVLRHSIMSMLRQLISPIVNAILLSCIYIALKNVFYNSLFLESLILKTILGLIVSLVYLGITGKFNVIVFFKQKCKRNGI</sequence>
<feature type="transmembrane region" description="Helical" evidence="7">
    <location>
        <begin position="379"/>
        <end position="399"/>
    </location>
</feature>
<dbReference type="AlphaFoldDB" id="A0A6I2U2L9"/>
<keyword evidence="6 7" id="KW-0472">Membrane</keyword>
<feature type="transmembrane region" description="Helical" evidence="7">
    <location>
        <begin position="73"/>
        <end position="97"/>
    </location>
</feature>
<dbReference type="Proteomes" id="UP000450161">
    <property type="component" value="Unassembled WGS sequence"/>
</dbReference>
<proteinExistence type="inferred from homology"/>
<organism evidence="8 9">
    <name type="scientific">Segatella copri</name>
    <dbReference type="NCBI Taxonomy" id="165179"/>
    <lineage>
        <taxon>Bacteria</taxon>
        <taxon>Pseudomonadati</taxon>
        <taxon>Bacteroidota</taxon>
        <taxon>Bacteroidia</taxon>
        <taxon>Bacteroidales</taxon>
        <taxon>Prevotellaceae</taxon>
        <taxon>Segatella</taxon>
    </lineage>
</organism>